<dbReference type="Proteomes" id="UP000789901">
    <property type="component" value="Unassembled WGS sequence"/>
</dbReference>
<accession>A0ABN7X2J7</accession>
<feature type="region of interest" description="Disordered" evidence="1">
    <location>
        <begin position="33"/>
        <end position="91"/>
    </location>
</feature>
<evidence type="ECO:0000256" key="1">
    <source>
        <dbReference type="SAM" id="MobiDB-lite"/>
    </source>
</evidence>
<feature type="non-terminal residue" evidence="2">
    <location>
        <position position="1"/>
    </location>
</feature>
<keyword evidence="3" id="KW-1185">Reference proteome</keyword>
<protein>
    <submittedName>
        <fullName evidence="2">21655_t:CDS:1</fullName>
    </submittedName>
</protein>
<sequence>YLCLRCSLRTHRVDDEEIDVEFGEGNAAAAANVKTGDGARTAPEEIHSSVDEARKAEEKARKERIKEEEKVKQHAKEEAKIVKQAVKDSLE</sequence>
<comment type="caution">
    <text evidence="2">The sequence shown here is derived from an EMBL/GenBank/DDBJ whole genome shotgun (WGS) entry which is preliminary data.</text>
</comment>
<evidence type="ECO:0000313" key="2">
    <source>
        <dbReference type="EMBL" id="CAG8844553.1"/>
    </source>
</evidence>
<reference evidence="2 3" key="1">
    <citation type="submission" date="2021-06" db="EMBL/GenBank/DDBJ databases">
        <authorList>
            <person name="Kallberg Y."/>
            <person name="Tangrot J."/>
            <person name="Rosling A."/>
        </authorList>
    </citation>
    <scope>NUCLEOTIDE SEQUENCE [LARGE SCALE GENOMIC DNA]</scope>
    <source>
        <strain evidence="2 3">120-4 pot B 10/14</strain>
    </source>
</reference>
<evidence type="ECO:0000313" key="3">
    <source>
        <dbReference type="Proteomes" id="UP000789901"/>
    </source>
</evidence>
<feature type="compositionally biased region" description="Basic and acidic residues" evidence="1">
    <location>
        <begin position="42"/>
        <end position="91"/>
    </location>
</feature>
<name>A0ABN7X2J7_GIGMA</name>
<feature type="non-terminal residue" evidence="2">
    <location>
        <position position="91"/>
    </location>
</feature>
<proteinExistence type="predicted"/>
<dbReference type="EMBL" id="CAJVQB010076384">
    <property type="protein sequence ID" value="CAG8844553.1"/>
    <property type="molecule type" value="Genomic_DNA"/>
</dbReference>
<organism evidence="2 3">
    <name type="scientific">Gigaspora margarita</name>
    <dbReference type="NCBI Taxonomy" id="4874"/>
    <lineage>
        <taxon>Eukaryota</taxon>
        <taxon>Fungi</taxon>
        <taxon>Fungi incertae sedis</taxon>
        <taxon>Mucoromycota</taxon>
        <taxon>Glomeromycotina</taxon>
        <taxon>Glomeromycetes</taxon>
        <taxon>Diversisporales</taxon>
        <taxon>Gigasporaceae</taxon>
        <taxon>Gigaspora</taxon>
    </lineage>
</organism>
<gene>
    <name evidence="2" type="ORF">GMARGA_LOCUS37160</name>
</gene>